<sequence length="248" mass="29232">MEISNKKITDLVDENYVFAYVLYYFGIQFYEYSENTLKQVCIQKGLNVHQVVQSLESISEPAESPYSKVPVDELPIDLVIEYLKHTHHLFIKQKLPYIARLIEKLNPSLIPLAKDLQIVFPLFVEDFIYHIYEEEDTLFTYIALLASAKKKKSYASRVFLEMEKHSLQKYAMDHDTHDDEMQGIRQITNGYLLEKQYGLHIKVIFSELKAFEQELKLHARIENEILFPKALALEKEVRDYIHKIIPMN</sequence>
<evidence type="ECO:0000259" key="5">
    <source>
        <dbReference type="Pfam" id="PF01814"/>
    </source>
</evidence>
<evidence type="ECO:0000256" key="3">
    <source>
        <dbReference type="ARBA" id="ARBA00022723"/>
    </source>
</evidence>
<accession>A0ABT8R8E6</accession>
<evidence type="ECO:0000313" key="6">
    <source>
        <dbReference type="EMBL" id="MDO1447533.1"/>
    </source>
</evidence>
<evidence type="ECO:0000256" key="4">
    <source>
        <dbReference type="ARBA" id="ARBA00023004"/>
    </source>
</evidence>
<dbReference type="EMBL" id="JAUKPO010000007">
    <property type="protein sequence ID" value="MDO1447533.1"/>
    <property type="molecule type" value="Genomic_DNA"/>
</dbReference>
<keyword evidence="4" id="KW-0408">Iron</keyword>
<dbReference type="RefSeq" id="WP_302038337.1">
    <property type="nucleotide sequence ID" value="NZ_JAUKPO010000007.1"/>
</dbReference>
<keyword evidence="3" id="KW-0479">Metal-binding</keyword>
<dbReference type="Pfam" id="PF01814">
    <property type="entry name" value="Hemerythrin"/>
    <property type="match status" value="1"/>
</dbReference>
<dbReference type="Gene3D" id="1.20.120.520">
    <property type="entry name" value="nmb1532 protein domain like"/>
    <property type="match status" value="1"/>
</dbReference>
<protein>
    <submittedName>
        <fullName evidence="6">Hemerythrin domain-containing protein</fullName>
    </submittedName>
</protein>
<keyword evidence="7" id="KW-1185">Reference proteome</keyword>
<dbReference type="InterPro" id="IPR012312">
    <property type="entry name" value="Hemerythrin-like"/>
</dbReference>
<dbReference type="PANTHER" id="PTHR36438:SF1">
    <property type="entry name" value="IRON-SULFUR CLUSTER REPAIR PROTEIN YTFE"/>
    <property type="match status" value="1"/>
</dbReference>
<organism evidence="6 7">
    <name type="scientific">Rhodocytophaga aerolata</name>
    <dbReference type="NCBI Taxonomy" id="455078"/>
    <lineage>
        <taxon>Bacteria</taxon>
        <taxon>Pseudomonadati</taxon>
        <taxon>Bacteroidota</taxon>
        <taxon>Cytophagia</taxon>
        <taxon>Cytophagales</taxon>
        <taxon>Rhodocytophagaceae</taxon>
        <taxon>Rhodocytophaga</taxon>
    </lineage>
</organism>
<evidence type="ECO:0000313" key="7">
    <source>
        <dbReference type="Proteomes" id="UP001168528"/>
    </source>
</evidence>
<feature type="domain" description="Hemerythrin-like" evidence="5">
    <location>
        <begin position="86"/>
        <end position="230"/>
    </location>
</feature>
<name>A0ABT8R8E6_9BACT</name>
<comment type="subcellular location">
    <subcellularLocation>
        <location evidence="1">Cytoplasm</location>
    </subcellularLocation>
</comment>
<keyword evidence="2" id="KW-0963">Cytoplasm</keyword>
<proteinExistence type="predicted"/>
<dbReference type="InterPro" id="IPR019903">
    <property type="entry name" value="RIC_family"/>
</dbReference>
<reference evidence="6" key="1">
    <citation type="submission" date="2023-07" db="EMBL/GenBank/DDBJ databases">
        <title>The genome sequence of Rhodocytophaga aerolata KACC 12507.</title>
        <authorList>
            <person name="Zhang X."/>
        </authorList>
    </citation>
    <scope>NUCLEOTIDE SEQUENCE</scope>
    <source>
        <strain evidence="6">KACC 12507</strain>
    </source>
</reference>
<gene>
    <name evidence="6" type="ORF">Q0590_14790</name>
</gene>
<dbReference type="Proteomes" id="UP001168528">
    <property type="component" value="Unassembled WGS sequence"/>
</dbReference>
<dbReference type="PANTHER" id="PTHR36438">
    <property type="entry name" value="IRON-SULFUR CLUSTER REPAIR PROTEIN YTFE"/>
    <property type="match status" value="1"/>
</dbReference>
<comment type="caution">
    <text evidence="6">The sequence shown here is derived from an EMBL/GenBank/DDBJ whole genome shotgun (WGS) entry which is preliminary data.</text>
</comment>
<evidence type="ECO:0000256" key="2">
    <source>
        <dbReference type="ARBA" id="ARBA00022490"/>
    </source>
</evidence>
<evidence type="ECO:0000256" key="1">
    <source>
        <dbReference type="ARBA" id="ARBA00004496"/>
    </source>
</evidence>